<evidence type="ECO:0000313" key="3">
    <source>
        <dbReference type="Proteomes" id="UP001530293"/>
    </source>
</evidence>
<reference evidence="2 3" key="1">
    <citation type="submission" date="2024-10" db="EMBL/GenBank/DDBJ databases">
        <title>Updated reference genomes for cyclostephanoid diatoms.</title>
        <authorList>
            <person name="Roberts W.R."/>
            <person name="Alverson A.J."/>
        </authorList>
    </citation>
    <scope>NUCLEOTIDE SEQUENCE [LARGE SCALE GENOMIC DNA]</scope>
    <source>
        <strain evidence="2 3">AJA232-27</strain>
    </source>
</reference>
<comment type="caution">
    <text evidence="2">The sequence shown here is derived from an EMBL/GenBank/DDBJ whole genome shotgun (WGS) entry which is preliminary data.</text>
</comment>
<protein>
    <submittedName>
        <fullName evidence="2">Uncharacterized protein</fullName>
    </submittedName>
</protein>
<gene>
    <name evidence="2" type="ORF">ACHAWU_001734</name>
</gene>
<evidence type="ECO:0000313" key="2">
    <source>
        <dbReference type="EMBL" id="KAL3760224.1"/>
    </source>
</evidence>
<sequence>MTVLARRPYNVYNIFFILERAKLAKEYEQKAKKGGKTRAVAAALRKKQLASSAAAPGDLGGFDLVHLLPEFPPRYHDLKMPPDWYVPMGKANRKHVATNGLRNFEKLAQTVATNWRAIDPVTLNFCKSVAQIVKERHTELTKVLGLAPTSTRKSKMNHAKKNRKGTSLNDASIKSDALTNLRQSSACTSSVPSTIITTNHAITPDTSVIRNGEDASRLWDESAFCPQFVDEITSMPIISDTHMNCKEQTTLFLHDFAHLDETPSMLPSHANATNVVSPLNLPMPTFDMWKNDLDNISVSDFRW</sequence>
<keyword evidence="3" id="KW-1185">Reference proteome</keyword>
<dbReference type="AlphaFoldDB" id="A0ABD3M876"/>
<feature type="compositionally biased region" description="Basic residues" evidence="1">
    <location>
        <begin position="152"/>
        <end position="164"/>
    </location>
</feature>
<feature type="region of interest" description="Disordered" evidence="1">
    <location>
        <begin position="151"/>
        <end position="171"/>
    </location>
</feature>
<name>A0ABD3M876_9STRA</name>
<dbReference type="Proteomes" id="UP001530293">
    <property type="component" value="Unassembled WGS sequence"/>
</dbReference>
<proteinExistence type="predicted"/>
<dbReference type="EMBL" id="JALLBG020000190">
    <property type="protein sequence ID" value="KAL3760224.1"/>
    <property type="molecule type" value="Genomic_DNA"/>
</dbReference>
<organism evidence="2 3">
    <name type="scientific">Discostella pseudostelligera</name>
    <dbReference type="NCBI Taxonomy" id="259834"/>
    <lineage>
        <taxon>Eukaryota</taxon>
        <taxon>Sar</taxon>
        <taxon>Stramenopiles</taxon>
        <taxon>Ochrophyta</taxon>
        <taxon>Bacillariophyta</taxon>
        <taxon>Coscinodiscophyceae</taxon>
        <taxon>Thalassiosirophycidae</taxon>
        <taxon>Stephanodiscales</taxon>
        <taxon>Stephanodiscaceae</taxon>
        <taxon>Discostella</taxon>
    </lineage>
</organism>
<accession>A0ABD3M876</accession>
<evidence type="ECO:0000256" key="1">
    <source>
        <dbReference type="SAM" id="MobiDB-lite"/>
    </source>
</evidence>